<dbReference type="PROSITE" id="PS51898">
    <property type="entry name" value="TYR_RECOMBINASE"/>
    <property type="match status" value="1"/>
</dbReference>
<evidence type="ECO:0000256" key="4">
    <source>
        <dbReference type="ARBA" id="ARBA00023125"/>
    </source>
</evidence>
<dbReference type="InterPro" id="IPR028259">
    <property type="entry name" value="AP2-like_int_N"/>
</dbReference>
<dbReference type="GO" id="GO:0015074">
    <property type="term" value="P:DNA integration"/>
    <property type="evidence" value="ECO:0007669"/>
    <property type="project" value="UniProtKB-KW"/>
</dbReference>
<evidence type="ECO:0000259" key="6">
    <source>
        <dbReference type="PROSITE" id="PS51898"/>
    </source>
</evidence>
<dbReference type="InterPro" id="IPR002104">
    <property type="entry name" value="Integrase_catalytic"/>
</dbReference>
<dbReference type="Gene3D" id="1.10.150.130">
    <property type="match status" value="1"/>
</dbReference>
<dbReference type="Pfam" id="PF14657">
    <property type="entry name" value="Arm-DNA-bind_4"/>
    <property type="match status" value="1"/>
</dbReference>
<name>A0A4Q7PPM6_9FIRM</name>
<dbReference type="InterPro" id="IPR004107">
    <property type="entry name" value="Integrase_SAM-like_N"/>
</dbReference>
<dbReference type="OrthoDB" id="9803188at2"/>
<dbReference type="EMBL" id="SGXF01000001">
    <property type="protein sequence ID" value="RZT02823.1"/>
    <property type="molecule type" value="Genomic_DNA"/>
</dbReference>
<dbReference type="Proteomes" id="UP000292927">
    <property type="component" value="Unassembled WGS sequence"/>
</dbReference>
<dbReference type="GO" id="GO:0003677">
    <property type="term" value="F:DNA binding"/>
    <property type="evidence" value="ECO:0007669"/>
    <property type="project" value="UniProtKB-KW"/>
</dbReference>
<proteinExistence type="inferred from homology"/>
<dbReference type="InterPro" id="IPR050090">
    <property type="entry name" value="Tyrosine_recombinase_XerCD"/>
</dbReference>
<accession>A0A4Q7PPM6</accession>
<protein>
    <submittedName>
        <fullName evidence="7">Integrase</fullName>
    </submittedName>
</protein>
<evidence type="ECO:0000256" key="2">
    <source>
        <dbReference type="ARBA" id="ARBA00008857"/>
    </source>
</evidence>
<dbReference type="SUPFAM" id="SSF56349">
    <property type="entry name" value="DNA breaking-rejoining enzymes"/>
    <property type="match status" value="1"/>
</dbReference>
<dbReference type="InterPro" id="IPR011010">
    <property type="entry name" value="DNA_brk_join_enz"/>
</dbReference>
<dbReference type="InterPro" id="IPR010998">
    <property type="entry name" value="Integrase_recombinase_N"/>
</dbReference>
<dbReference type="Pfam" id="PF14659">
    <property type="entry name" value="Phage_int_SAM_3"/>
    <property type="match status" value="1"/>
</dbReference>
<evidence type="ECO:0000313" key="8">
    <source>
        <dbReference type="Proteomes" id="UP000292927"/>
    </source>
</evidence>
<keyword evidence="8" id="KW-1185">Reference proteome</keyword>
<dbReference type="CDD" id="cd01189">
    <property type="entry name" value="INT_ICEBs1_C_like"/>
    <property type="match status" value="1"/>
</dbReference>
<comment type="function">
    <text evidence="1">Site-specific tyrosine recombinase, which acts by catalyzing the cutting and rejoining of the recombining DNA molecules.</text>
</comment>
<evidence type="ECO:0000256" key="5">
    <source>
        <dbReference type="ARBA" id="ARBA00023172"/>
    </source>
</evidence>
<dbReference type="AlphaFoldDB" id="A0A4Q7PPM6"/>
<dbReference type="Pfam" id="PF00589">
    <property type="entry name" value="Phage_integrase"/>
    <property type="match status" value="1"/>
</dbReference>
<organism evidence="7 8">
    <name type="scientific">Cuneatibacter caecimuris</name>
    <dbReference type="NCBI Taxonomy" id="1796618"/>
    <lineage>
        <taxon>Bacteria</taxon>
        <taxon>Bacillati</taxon>
        <taxon>Bacillota</taxon>
        <taxon>Clostridia</taxon>
        <taxon>Lachnospirales</taxon>
        <taxon>Lachnospiraceae</taxon>
        <taxon>Cuneatibacter</taxon>
    </lineage>
</organism>
<evidence type="ECO:0000256" key="1">
    <source>
        <dbReference type="ARBA" id="ARBA00003283"/>
    </source>
</evidence>
<dbReference type="PANTHER" id="PTHR30349:SF64">
    <property type="entry name" value="PROPHAGE INTEGRASE INTD-RELATED"/>
    <property type="match status" value="1"/>
</dbReference>
<gene>
    <name evidence="7" type="ORF">EV209_0951</name>
</gene>
<sequence length="382" mass="45036">MSVHKNKVTGKWDAYSYYYDYTGKRKQKHKSGFEKKRDAQEWERQFDLKKDRNLDMNFGVFVEMYMANEEKRVKKSTFLTKQHIVEKKILPYFKDRKLKEIAAANVIEWQNEMISFKNGKGKGHSQDYLRTIHAQLSAIFNHAVNLYGLFANPARQAGTMGKQFDKEMKFWTKEEFQRFIEAVANKPRSYYAFEMLYWCGMREGELLALTREDFDFAKQTVRINKTFQKLEGKDHIGTPKTQKSNRTIIMPDFLAEEMEMYIESLYGYRPTDRIFQISKSFLHHEMDRGAKAAGVPEIRIHDLRHPYVKATTKSILIINDFETIHQPFQSHYESYVNFLIIFLSKVVSANNKSPLTTTSFFSHITSSKKLIIAFDIFIRSTL</sequence>
<keyword evidence="5" id="KW-0233">DNA recombination</keyword>
<comment type="caution">
    <text evidence="7">The sequence shown here is derived from an EMBL/GenBank/DDBJ whole genome shotgun (WGS) entry which is preliminary data.</text>
</comment>
<keyword evidence="3" id="KW-0229">DNA integration</keyword>
<evidence type="ECO:0000313" key="7">
    <source>
        <dbReference type="EMBL" id="RZT02823.1"/>
    </source>
</evidence>
<feature type="domain" description="Tyr recombinase" evidence="6">
    <location>
        <begin position="166"/>
        <end position="348"/>
    </location>
</feature>
<evidence type="ECO:0000256" key="3">
    <source>
        <dbReference type="ARBA" id="ARBA00022908"/>
    </source>
</evidence>
<dbReference type="PANTHER" id="PTHR30349">
    <property type="entry name" value="PHAGE INTEGRASE-RELATED"/>
    <property type="match status" value="1"/>
</dbReference>
<dbReference type="InterPro" id="IPR013762">
    <property type="entry name" value="Integrase-like_cat_sf"/>
</dbReference>
<dbReference type="Gene3D" id="1.10.443.10">
    <property type="entry name" value="Intergrase catalytic core"/>
    <property type="match status" value="1"/>
</dbReference>
<dbReference type="RefSeq" id="WP_130433528.1">
    <property type="nucleotide sequence ID" value="NZ_SGXF01000001.1"/>
</dbReference>
<comment type="similarity">
    <text evidence="2">Belongs to the 'phage' integrase family.</text>
</comment>
<reference evidence="7 8" key="1">
    <citation type="submission" date="2019-02" db="EMBL/GenBank/DDBJ databases">
        <title>Genomic Encyclopedia of Type Strains, Phase IV (KMG-IV): sequencing the most valuable type-strain genomes for metagenomic binning, comparative biology and taxonomic classification.</title>
        <authorList>
            <person name="Goeker M."/>
        </authorList>
    </citation>
    <scope>NUCLEOTIDE SEQUENCE [LARGE SCALE GENOMIC DNA]</scope>
    <source>
        <strain evidence="7 8">DSM 29486</strain>
    </source>
</reference>
<keyword evidence="4" id="KW-0238">DNA-binding</keyword>
<dbReference type="GO" id="GO:0006310">
    <property type="term" value="P:DNA recombination"/>
    <property type="evidence" value="ECO:0007669"/>
    <property type="project" value="UniProtKB-KW"/>
</dbReference>